<dbReference type="EMBL" id="CBFW010000247">
    <property type="protein sequence ID" value="CDC74736.1"/>
    <property type="molecule type" value="Genomic_DNA"/>
</dbReference>
<dbReference type="InterPro" id="IPR010375">
    <property type="entry name" value="CdAMP_rec"/>
</dbReference>
<comment type="caution">
    <text evidence="1">The sequence shown here is derived from an EMBL/GenBank/DDBJ whole genome shotgun (WGS) entry which is preliminary data.</text>
</comment>
<protein>
    <submittedName>
        <fullName evidence="2">Cyclic-di-AMP receptor</fullName>
    </submittedName>
</protein>
<evidence type="ECO:0000313" key="1">
    <source>
        <dbReference type="EMBL" id="CDC74736.1"/>
    </source>
</evidence>
<evidence type="ECO:0000313" key="3">
    <source>
        <dbReference type="Proteomes" id="UP000017938"/>
    </source>
</evidence>
<dbReference type="PANTHER" id="PTHR38456:SF1">
    <property type="entry name" value="CYCLIC DI-AMP RECEPTOR A"/>
    <property type="match status" value="1"/>
</dbReference>
<evidence type="ECO:0000313" key="2">
    <source>
        <dbReference type="EMBL" id="MCI5755579.1"/>
    </source>
</evidence>
<dbReference type="InterPro" id="IPR011322">
    <property type="entry name" value="N-reg_PII-like_a/b"/>
</dbReference>
<dbReference type="PANTHER" id="PTHR38456">
    <property type="entry name" value="CYCLIC DI-AMP RECEPTOR A"/>
    <property type="match status" value="1"/>
</dbReference>
<gene>
    <name evidence="1" type="ORF">BN580_01603</name>
    <name evidence="2" type="ORF">MR241_04720</name>
</gene>
<keyword evidence="2" id="KW-0675">Receptor</keyword>
<dbReference type="Gene3D" id="3.30.70.120">
    <property type="match status" value="1"/>
</dbReference>
<dbReference type="SUPFAM" id="SSF54913">
    <property type="entry name" value="GlnB-like"/>
    <property type="match status" value="1"/>
</dbReference>
<reference evidence="1" key="1">
    <citation type="submission" date="2012-11" db="EMBL/GenBank/DDBJ databases">
        <title>Dependencies among metagenomic species, viruses, plasmids and units of genetic variation.</title>
        <authorList>
            <person name="Nielsen H.B."/>
            <person name="Almeida M."/>
            <person name="Juncker A.S."/>
            <person name="Rasmussen S."/>
            <person name="Li J."/>
            <person name="Sunagawa S."/>
            <person name="Plichta D."/>
            <person name="Gautier L."/>
            <person name="Le Chatelier E."/>
            <person name="Peletier E."/>
            <person name="Bonde I."/>
            <person name="Nielsen T."/>
            <person name="Manichanh C."/>
            <person name="Arumugam M."/>
            <person name="Batto J."/>
            <person name="Santos M.B.Q.D."/>
            <person name="Blom N."/>
            <person name="Borruel N."/>
            <person name="Burgdorf K.S."/>
            <person name="Boumezbeur F."/>
            <person name="Casellas F."/>
            <person name="Dore J."/>
            <person name="Guarner F."/>
            <person name="Hansen T."/>
            <person name="Hildebrand F."/>
            <person name="Kaas R.S."/>
            <person name="Kennedy S."/>
            <person name="Kristiansen K."/>
            <person name="Kultima J.R."/>
            <person name="Leonard P."/>
            <person name="Levenez F."/>
            <person name="Lund O."/>
            <person name="Moumen B."/>
            <person name="Le Paslier D."/>
            <person name="Pons N."/>
            <person name="Pedersen O."/>
            <person name="Prifti E."/>
            <person name="Qin J."/>
            <person name="Raes J."/>
            <person name="Tap J."/>
            <person name="Tims S."/>
            <person name="Ussery D.W."/>
            <person name="Yamada T."/>
            <person name="MetaHit consortium"/>
            <person name="Renault P."/>
            <person name="Sicheritz-Ponten T."/>
            <person name="Bork P."/>
            <person name="Wang J."/>
            <person name="Brunak S."/>
            <person name="Ehrlich S.D."/>
        </authorList>
    </citation>
    <scope>NUCLEOTIDE SEQUENCE [LARGE SCALE GENOMIC DNA]</scope>
</reference>
<dbReference type="InterPro" id="IPR015867">
    <property type="entry name" value="N-reg_PII/ATP_PRibTrfase_C"/>
</dbReference>
<accession>R6U3R4</accession>
<dbReference type="Proteomes" id="UP001139365">
    <property type="component" value="Unassembled WGS sequence"/>
</dbReference>
<proteinExistence type="predicted"/>
<dbReference type="Pfam" id="PF06153">
    <property type="entry name" value="CdAMP_rec"/>
    <property type="match status" value="1"/>
</dbReference>
<evidence type="ECO:0000313" key="4">
    <source>
        <dbReference type="Proteomes" id="UP001139365"/>
    </source>
</evidence>
<name>R6U3R4_9BACT</name>
<dbReference type="EMBL" id="JALEMU010000071">
    <property type="protein sequence ID" value="MCI5755579.1"/>
    <property type="molecule type" value="Genomic_DNA"/>
</dbReference>
<dbReference type="AlphaFoldDB" id="R6U3R4"/>
<reference evidence="2 4" key="2">
    <citation type="submission" date="2022-03" db="EMBL/GenBank/DDBJ databases">
        <title>Metagenome-assembled genomes from swine fecal metagenomes.</title>
        <authorList>
            <person name="Holman D.B."/>
            <person name="Kommadath A."/>
        </authorList>
    </citation>
    <scope>NUCLEOTIDE SEQUENCE [LARGE SCALE GENOMIC DNA]</scope>
    <source>
        <strain evidence="2">SUG147</strain>
    </source>
</reference>
<dbReference type="Proteomes" id="UP000017938">
    <property type="component" value="Unassembled WGS sequence"/>
</dbReference>
<sequence length="107" mass="11497">MKLIIAIVNNDDAHAVNSSLSRAGFYVTKLASTGGYLMTGNSTFLMGVEDGDIDRAVEVIKNNSKKRVQNIPSDMPRRDAGGAQPARTVTVGGATVFVLNIEECRRL</sequence>
<organism evidence="1 3">
    <name type="scientific">Candidatus Colimorpha enterica</name>
    <dbReference type="NCBI Taxonomy" id="3083063"/>
    <lineage>
        <taxon>Bacteria</taxon>
        <taxon>Pseudomonadati</taxon>
        <taxon>Bacteroidota</taxon>
        <taxon>Bacteroidia</taxon>
        <taxon>Bacteroidales</taxon>
        <taxon>Candidatus Colimorpha</taxon>
    </lineage>
</organism>
<dbReference type="STRING" id="1263015.BN580_01603"/>